<feature type="binding site" evidence="10">
    <location>
        <position position="197"/>
    </location>
    <ligand>
        <name>UDP-N-acetyl-alpha-D-glucosamine</name>
        <dbReference type="ChEBI" id="CHEBI:57705"/>
    </ligand>
</feature>
<keyword evidence="14" id="KW-1185">Reference proteome</keyword>
<feature type="binding site" evidence="10">
    <location>
        <position position="169"/>
    </location>
    <ligand>
        <name>UDP-N-acetyl-alpha-D-glucosamine</name>
        <dbReference type="ChEBI" id="CHEBI:57705"/>
    </ligand>
</feature>
<evidence type="ECO:0000313" key="14">
    <source>
        <dbReference type="Proteomes" id="UP001165583"/>
    </source>
</evidence>
<dbReference type="Proteomes" id="UP001165583">
    <property type="component" value="Unassembled WGS sequence"/>
</dbReference>
<keyword evidence="9 10" id="KW-0961">Cell wall biogenesis/degradation</keyword>
<evidence type="ECO:0000256" key="4">
    <source>
        <dbReference type="ARBA" id="ARBA00022679"/>
    </source>
</evidence>
<dbReference type="Pfam" id="PF04101">
    <property type="entry name" value="Glyco_tran_28_C"/>
    <property type="match status" value="1"/>
</dbReference>
<dbReference type="EC" id="2.4.1.227" evidence="10"/>
<keyword evidence="3 10" id="KW-0328">Glycosyltransferase</keyword>
<keyword evidence="6 10" id="KW-0573">Peptidoglycan synthesis</keyword>
<dbReference type="NCBIfam" id="TIGR01133">
    <property type="entry name" value="murG"/>
    <property type="match status" value="1"/>
</dbReference>
<organism evidence="13 14">
    <name type="scientific">Novosphingobium mangrovi</name>
    <name type="common">ex Huang et al. 2023</name>
    <dbReference type="NCBI Taxonomy" id="2976432"/>
    <lineage>
        <taxon>Bacteria</taxon>
        <taxon>Pseudomonadati</taxon>
        <taxon>Pseudomonadota</taxon>
        <taxon>Alphaproteobacteria</taxon>
        <taxon>Sphingomonadales</taxon>
        <taxon>Sphingomonadaceae</taxon>
        <taxon>Novosphingobium</taxon>
    </lineage>
</organism>
<gene>
    <name evidence="10 13" type="primary">murG</name>
    <name evidence="13" type="ORF">NZK81_11720</name>
</gene>
<comment type="pathway">
    <text evidence="10">Cell wall biogenesis; peptidoglycan biosynthesis.</text>
</comment>
<evidence type="ECO:0000313" key="13">
    <source>
        <dbReference type="EMBL" id="MCT2400222.1"/>
    </source>
</evidence>
<dbReference type="Pfam" id="PF03033">
    <property type="entry name" value="Glyco_transf_28"/>
    <property type="match status" value="1"/>
</dbReference>
<proteinExistence type="inferred from homology"/>
<dbReference type="InterPro" id="IPR004276">
    <property type="entry name" value="GlycoTrans_28_N"/>
</dbReference>
<dbReference type="SUPFAM" id="SSF53756">
    <property type="entry name" value="UDP-Glycosyltransferase/glycogen phosphorylase"/>
    <property type="match status" value="1"/>
</dbReference>
<evidence type="ECO:0000259" key="11">
    <source>
        <dbReference type="Pfam" id="PF03033"/>
    </source>
</evidence>
<dbReference type="EMBL" id="JANZXA010000007">
    <property type="protein sequence ID" value="MCT2400222.1"/>
    <property type="molecule type" value="Genomic_DNA"/>
</dbReference>
<evidence type="ECO:0000256" key="8">
    <source>
        <dbReference type="ARBA" id="ARBA00023306"/>
    </source>
</evidence>
<comment type="caution">
    <text evidence="10">Lacks conserved residue(s) required for the propagation of feature annotation.</text>
</comment>
<accession>A0ABT2I5Z0</accession>
<evidence type="ECO:0000256" key="6">
    <source>
        <dbReference type="ARBA" id="ARBA00022984"/>
    </source>
</evidence>
<comment type="similarity">
    <text evidence="10">Belongs to the glycosyltransferase 28 family. MurG subfamily.</text>
</comment>
<dbReference type="Gene3D" id="3.40.50.2000">
    <property type="entry name" value="Glycogen Phosphorylase B"/>
    <property type="match status" value="2"/>
</dbReference>
<dbReference type="InterPro" id="IPR006009">
    <property type="entry name" value="GlcNAc_MurG"/>
</dbReference>
<dbReference type="PANTHER" id="PTHR21015:SF22">
    <property type="entry name" value="GLYCOSYLTRANSFERASE"/>
    <property type="match status" value="1"/>
</dbReference>
<comment type="catalytic activity">
    <reaction evidence="10">
        <text>di-trans,octa-cis-undecaprenyl diphospho-N-acetyl-alpha-D-muramoyl-L-alanyl-D-glutamyl-meso-2,6-diaminopimeloyl-D-alanyl-D-alanine + UDP-N-acetyl-alpha-D-glucosamine = di-trans,octa-cis-undecaprenyl diphospho-[N-acetyl-alpha-D-glucosaminyl-(1-&gt;4)]-N-acetyl-alpha-D-muramoyl-L-alanyl-D-glutamyl-meso-2,6-diaminopimeloyl-D-alanyl-D-alanine + UDP + H(+)</text>
        <dbReference type="Rhea" id="RHEA:31227"/>
        <dbReference type="ChEBI" id="CHEBI:15378"/>
        <dbReference type="ChEBI" id="CHEBI:57705"/>
        <dbReference type="ChEBI" id="CHEBI:58223"/>
        <dbReference type="ChEBI" id="CHEBI:61387"/>
        <dbReference type="ChEBI" id="CHEBI:61388"/>
        <dbReference type="EC" id="2.4.1.227"/>
    </reaction>
</comment>
<comment type="caution">
    <text evidence="13">The sequence shown here is derived from an EMBL/GenBank/DDBJ whole genome shotgun (WGS) entry which is preliminary data.</text>
</comment>
<keyword evidence="1 10" id="KW-1003">Cell membrane</keyword>
<feature type="binding site" evidence="10">
    <location>
        <position position="298"/>
    </location>
    <ligand>
        <name>UDP-N-acetyl-alpha-D-glucosamine</name>
        <dbReference type="ChEBI" id="CHEBI:57705"/>
    </ligand>
</feature>
<dbReference type="CDD" id="cd03785">
    <property type="entry name" value="GT28_MurG"/>
    <property type="match status" value="1"/>
</dbReference>
<evidence type="ECO:0000256" key="1">
    <source>
        <dbReference type="ARBA" id="ARBA00022475"/>
    </source>
</evidence>
<feature type="binding site" evidence="10">
    <location>
        <position position="126"/>
    </location>
    <ligand>
        <name>UDP-N-acetyl-alpha-D-glucosamine</name>
        <dbReference type="ChEBI" id="CHEBI:57705"/>
    </ligand>
</feature>
<keyword evidence="7 10" id="KW-0472">Membrane</keyword>
<evidence type="ECO:0000259" key="12">
    <source>
        <dbReference type="Pfam" id="PF04101"/>
    </source>
</evidence>
<dbReference type="InterPro" id="IPR007235">
    <property type="entry name" value="Glyco_trans_28_C"/>
</dbReference>
<keyword evidence="2 10" id="KW-0132">Cell division</keyword>
<evidence type="ECO:0000256" key="5">
    <source>
        <dbReference type="ARBA" id="ARBA00022960"/>
    </source>
</evidence>
<evidence type="ECO:0000256" key="9">
    <source>
        <dbReference type="ARBA" id="ARBA00023316"/>
    </source>
</evidence>
<comment type="subcellular location">
    <subcellularLocation>
        <location evidence="10">Cell membrane</location>
        <topology evidence="10">Peripheral membrane protein</topology>
        <orientation evidence="10">Cytoplasmic side</orientation>
    </subcellularLocation>
</comment>
<evidence type="ECO:0000256" key="3">
    <source>
        <dbReference type="ARBA" id="ARBA00022676"/>
    </source>
</evidence>
<dbReference type="HAMAP" id="MF_00033">
    <property type="entry name" value="MurG"/>
    <property type="match status" value="1"/>
</dbReference>
<sequence length="419" mass="44968">MSQVSRHYVLAAGGTGGHLIPAFALAAELHERGHHVALITDQRGAAIPGKPDYLTSHVLPPGRIAGRNPLGWLKGVRGVLQGRSMALRLFETFKPSAVIGFGGYPAMPTLLAANAAEIPTVLHEQNSVLGRVNRYFAGKVDAIATSFEQVDRLDPKYEDKVTLVGNPVRADVLTLRDQAFPDFTEDSLFRILVTGGSQGARVLSEVVPDGLAMLPPALRSRLQVIQQCRPEDIDAVRARYTGHGIPAELATYFEDMAERLAGAHLFIGRAGASTIAELTAVGRPAILIPLPYATDDHQSANTREIVAAGGARVIRQPRVTTENPEDRKGDARNALLREQTEIFQRMAKDVCLQIQAIAKNPASLANAAHAAWNCGYPNAAKDLADLVESFGAPPIMDVIRMNNAVPATGAEALAMERAQ</sequence>
<evidence type="ECO:0000256" key="10">
    <source>
        <dbReference type="HAMAP-Rule" id="MF_00033"/>
    </source>
</evidence>
<reference evidence="13" key="1">
    <citation type="submission" date="2022-09" db="EMBL/GenBank/DDBJ databases">
        <title>Novosphingobium sp. Nov., a polycyclic aromatic hydrocarbon-degrading bacterium isolated form mangrove sediments in HongKong.</title>
        <authorList>
            <person name="Hu Z."/>
        </authorList>
    </citation>
    <scope>NUCLEOTIDE SEQUENCE</scope>
    <source>
        <strain evidence="13">HK4-1</strain>
    </source>
</reference>
<dbReference type="PANTHER" id="PTHR21015">
    <property type="entry name" value="UDP-N-ACETYLGLUCOSAMINE--N-ACETYLMURAMYL-(PENTAPEPTIDE) PYROPHOSPHORYL-UNDECAPRENOL N-ACETYLGLUCOSAMINE TRANSFERASE 1"/>
    <property type="match status" value="1"/>
</dbReference>
<keyword evidence="5 10" id="KW-0133">Cell shape</keyword>
<keyword evidence="4 10" id="KW-0808">Transferase</keyword>
<keyword evidence="8 10" id="KW-0131">Cell cycle</keyword>
<feature type="binding site" evidence="10">
    <location>
        <begin position="15"/>
        <end position="17"/>
    </location>
    <ligand>
        <name>UDP-N-acetyl-alpha-D-glucosamine</name>
        <dbReference type="ChEBI" id="CHEBI:57705"/>
    </ligand>
</feature>
<dbReference type="GO" id="GO:0016757">
    <property type="term" value="F:glycosyltransferase activity"/>
    <property type="evidence" value="ECO:0007669"/>
    <property type="project" value="UniProtKB-KW"/>
</dbReference>
<name>A0ABT2I5Z0_9SPHN</name>
<comment type="function">
    <text evidence="10">Cell wall formation. Catalyzes the transfer of a GlcNAc subunit on undecaprenyl-pyrophosphoryl-MurNAc-pentapeptide (lipid intermediate I) to form undecaprenyl-pyrophosphoryl-MurNAc-(pentapeptide)GlcNAc (lipid intermediate II).</text>
</comment>
<evidence type="ECO:0000256" key="2">
    <source>
        <dbReference type="ARBA" id="ARBA00022618"/>
    </source>
</evidence>
<dbReference type="RefSeq" id="WP_260046269.1">
    <property type="nucleotide sequence ID" value="NZ_JANZXA010000007.1"/>
</dbReference>
<evidence type="ECO:0000256" key="7">
    <source>
        <dbReference type="ARBA" id="ARBA00023136"/>
    </source>
</evidence>
<feature type="domain" description="Glycosyl transferase family 28 C-terminal" evidence="12">
    <location>
        <begin position="191"/>
        <end position="323"/>
    </location>
</feature>
<feature type="domain" description="Glycosyltransferase family 28 N-terminal" evidence="11">
    <location>
        <begin position="9"/>
        <end position="144"/>
    </location>
</feature>
<protein>
    <recommendedName>
        <fullName evidence="10">UDP-N-acetylglucosamine--N-acetylmuramyl-(pentapeptide) pyrophosphoryl-undecaprenol N-acetylglucosamine transferase</fullName>
        <ecNumber evidence="10">2.4.1.227</ecNumber>
    </recommendedName>
    <alternativeName>
        <fullName evidence="10">Undecaprenyl-PP-MurNAc-pentapeptide-UDPGlcNAc GlcNAc transferase</fullName>
    </alternativeName>
</protein>